<dbReference type="PANTHER" id="PTHR31247:SF5">
    <property type="entry name" value="DUF4203 DOMAIN-CONTAINING PROTEIN"/>
    <property type="match status" value="1"/>
</dbReference>
<evidence type="ECO:0000313" key="11">
    <source>
        <dbReference type="EMBL" id="GMF50309.1"/>
    </source>
</evidence>
<sequence>MLSPLKASLAVLTLLQFTLRLPEVSAEIDSATDSVKSIFSKAQGIQIGGSILAVTAGVVGAVMLVFGFKLIRLTLFVVGFVVGGVTIAIIVERTFRDETWVILASWIAFGVGGILCSAVVTWLYPVSTFVAGAATGVMSSMILTNSFGLIIYPGHTKDLFTLMCVVLGILFGTLALKVGKPVLIISTSLFGSGIVAWGVGYFAGDFPNANDLEQYASTDSDGKMVYSIPSAWWGYLAGIVVLFVLGMSIQFRKTARNIEGTRPKDLIDVTEYIEKKTQRNRNQSSPVMEASQPRQPRRHQQGREQRQPCQAHGRYDSRTQQTPHKKRTKKPLEQAPQTSSARRQYADLDAVDEIVEYEERVPRPKRIIYSDRESDLYEFESSHEPCRICGDYVHRESSCCSEKIVRIERC</sequence>
<dbReference type="OrthoDB" id="120489at2759"/>
<feature type="transmembrane region" description="Helical" evidence="8">
    <location>
        <begin position="183"/>
        <end position="204"/>
    </location>
</feature>
<feature type="transmembrane region" description="Helical" evidence="8">
    <location>
        <begin position="45"/>
        <end position="66"/>
    </location>
</feature>
<dbReference type="PANTHER" id="PTHR31247">
    <property type="entry name" value="TRANSMEMBRANE PROTEIN 198 FAMILY MEMBER"/>
    <property type="match status" value="1"/>
</dbReference>
<feature type="region of interest" description="Disordered" evidence="7">
    <location>
        <begin position="275"/>
        <end position="346"/>
    </location>
</feature>
<proteinExistence type="inferred from homology"/>
<feature type="transmembrane region" description="Helical" evidence="8">
    <location>
        <begin position="159"/>
        <end position="176"/>
    </location>
</feature>
<feature type="transmembrane region" description="Helical" evidence="8">
    <location>
        <begin position="131"/>
        <end position="153"/>
    </location>
</feature>
<feature type="transmembrane region" description="Helical" evidence="8">
    <location>
        <begin position="73"/>
        <end position="91"/>
    </location>
</feature>
<dbReference type="Pfam" id="PF13886">
    <property type="entry name" value="TM7S3_TM198"/>
    <property type="match status" value="1"/>
</dbReference>
<dbReference type="GO" id="GO:0005886">
    <property type="term" value="C:plasma membrane"/>
    <property type="evidence" value="ECO:0007669"/>
    <property type="project" value="TreeGrafter"/>
</dbReference>
<keyword evidence="9" id="KW-0732">Signal</keyword>
<evidence type="ECO:0000259" key="10">
    <source>
        <dbReference type="Pfam" id="PF13886"/>
    </source>
</evidence>
<evidence type="ECO:0000256" key="5">
    <source>
        <dbReference type="ARBA" id="ARBA00023136"/>
    </source>
</evidence>
<keyword evidence="3 8" id="KW-0812">Transmembrane</keyword>
<dbReference type="AlphaFoldDB" id="A0A9W6Y221"/>
<gene>
    <name evidence="11" type="ORF">Pfra01_002005400</name>
</gene>
<dbReference type="EMBL" id="BSXT01002674">
    <property type="protein sequence ID" value="GMF50309.1"/>
    <property type="molecule type" value="Genomic_DNA"/>
</dbReference>
<keyword evidence="4 8" id="KW-1133">Transmembrane helix</keyword>
<comment type="caution">
    <text evidence="11">The sequence shown here is derived from an EMBL/GenBank/DDBJ whole genome shotgun (WGS) entry which is preliminary data.</text>
</comment>
<feature type="chain" id="PRO_5040912616" description="Transmembrane protein 198" evidence="9">
    <location>
        <begin position="27"/>
        <end position="410"/>
    </location>
</feature>
<evidence type="ECO:0000256" key="7">
    <source>
        <dbReference type="SAM" id="MobiDB-lite"/>
    </source>
</evidence>
<accession>A0A9W6Y221</accession>
<reference evidence="11" key="1">
    <citation type="submission" date="2023-04" db="EMBL/GenBank/DDBJ databases">
        <title>Phytophthora fragariaefolia NBRC 109709.</title>
        <authorList>
            <person name="Ichikawa N."/>
            <person name="Sato H."/>
            <person name="Tonouchi N."/>
        </authorList>
    </citation>
    <scope>NUCLEOTIDE SEQUENCE</scope>
    <source>
        <strain evidence="11">NBRC 109709</strain>
    </source>
</reference>
<dbReference type="Proteomes" id="UP001165121">
    <property type="component" value="Unassembled WGS sequence"/>
</dbReference>
<evidence type="ECO:0000256" key="6">
    <source>
        <dbReference type="ARBA" id="ARBA00049737"/>
    </source>
</evidence>
<evidence type="ECO:0000256" key="1">
    <source>
        <dbReference type="ARBA" id="ARBA00004141"/>
    </source>
</evidence>
<evidence type="ECO:0000313" key="12">
    <source>
        <dbReference type="Proteomes" id="UP001165121"/>
    </source>
</evidence>
<evidence type="ECO:0000256" key="3">
    <source>
        <dbReference type="ARBA" id="ARBA00022692"/>
    </source>
</evidence>
<evidence type="ECO:0000256" key="4">
    <source>
        <dbReference type="ARBA" id="ARBA00022989"/>
    </source>
</evidence>
<organism evidence="11 12">
    <name type="scientific">Phytophthora fragariaefolia</name>
    <dbReference type="NCBI Taxonomy" id="1490495"/>
    <lineage>
        <taxon>Eukaryota</taxon>
        <taxon>Sar</taxon>
        <taxon>Stramenopiles</taxon>
        <taxon>Oomycota</taxon>
        <taxon>Peronosporomycetes</taxon>
        <taxon>Peronosporales</taxon>
        <taxon>Peronosporaceae</taxon>
        <taxon>Phytophthora</taxon>
    </lineage>
</organism>
<evidence type="ECO:0000256" key="8">
    <source>
        <dbReference type="SAM" id="Phobius"/>
    </source>
</evidence>
<keyword evidence="12" id="KW-1185">Reference proteome</keyword>
<feature type="transmembrane region" description="Helical" evidence="8">
    <location>
        <begin position="224"/>
        <end position="246"/>
    </location>
</feature>
<name>A0A9W6Y221_9STRA</name>
<dbReference type="InterPro" id="IPR025256">
    <property type="entry name" value="TM7S3/TM198-like_dom"/>
</dbReference>
<evidence type="ECO:0000256" key="9">
    <source>
        <dbReference type="SAM" id="SignalP"/>
    </source>
</evidence>
<comment type="subcellular location">
    <subcellularLocation>
        <location evidence="1">Membrane</location>
        <topology evidence="1">Multi-pass membrane protein</topology>
    </subcellularLocation>
</comment>
<keyword evidence="5 8" id="KW-0472">Membrane</keyword>
<feature type="domain" description="TM7S3/TM198-like" evidence="10">
    <location>
        <begin position="54"/>
        <end position="251"/>
    </location>
</feature>
<dbReference type="InterPro" id="IPR040236">
    <property type="entry name" value="TMEM198"/>
</dbReference>
<feature type="transmembrane region" description="Helical" evidence="8">
    <location>
        <begin position="103"/>
        <end position="124"/>
    </location>
</feature>
<comment type="similarity">
    <text evidence="2">Belongs to the TMEM198 family.</text>
</comment>
<evidence type="ECO:0000256" key="2">
    <source>
        <dbReference type="ARBA" id="ARBA00006244"/>
    </source>
</evidence>
<feature type="signal peptide" evidence="9">
    <location>
        <begin position="1"/>
        <end position="26"/>
    </location>
</feature>
<protein>
    <recommendedName>
        <fullName evidence="6">Transmembrane protein 198</fullName>
    </recommendedName>
</protein>